<evidence type="ECO:0000313" key="2">
    <source>
        <dbReference type="EMBL" id="BBO70525.1"/>
    </source>
</evidence>
<evidence type="ECO:0008006" key="4">
    <source>
        <dbReference type="Google" id="ProtNLM"/>
    </source>
</evidence>
<organism evidence="2 3">
    <name type="scientific">Desulfosarcina alkanivorans</name>
    <dbReference type="NCBI Taxonomy" id="571177"/>
    <lineage>
        <taxon>Bacteria</taxon>
        <taxon>Pseudomonadati</taxon>
        <taxon>Thermodesulfobacteriota</taxon>
        <taxon>Desulfobacteria</taxon>
        <taxon>Desulfobacterales</taxon>
        <taxon>Desulfosarcinaceae</taxon>
        <taxon>Desulfosarcina</taxon>
    </lineage>
</organism>
<sequence length="269" mass="29467">MNPIANQQSFAPFSRGAFAGGRSFQAEQTRVGTVSMAQNTDLTITTDEGDTVTISLASAMEATAGIYRSRSYEGGRAASSQTAFFEFSGNRNMTVAVDGTLNEGELEDIREAVSAIGSMIDDFMNGDLQEMAEDGELLKELDTISSLEAAFSYERQVMHGQQEKVDISGSAPGKGRHARRHGQGRLQRLLDRIDRMTDDMAEQVKGFRGRRRQLATSVEDLFGRYRSGEAGNAAGDELGRDVIRTMQSAFVQKIQTLNESASFNLTYTR</sequence>
<protein>
    <recommendedName>
        <fullName evidence="4">DUF5610 domain-containing protein</fullName>
    </recommendedName>
</protein>
<accession>A0A5K7YQC3</accession>
<keyword evidence="3" id="KW-1185">Reference proteome</keyword>
<evidence type="ECO:0000256" key="1">
    <source>
        <dbReference type="SAM" id="MobiDB-lite"/>
    </source>
</evidence>
<feature type="compositionally biased region" description="Basic residues" evidence="1">
    <location>
        <begin position="174"/>
        <end position="183"/>
    </location>
</feature>
<dbReference type="AlphaFoldDB" id="A0A5K7YQC3"/>
<dbReference type="OrthoDB" id="5417970at2"/>
<name>A0A5K7YQC3_9BACT</name>
<proteinExistence type="predicted"/>
<dbReference type="EMBL" id="AP021874">
    <property type="protein sequence ID" value="BBO70525.1"/>
    <property type="molecule type" value="Genomic_DNA"/>
</dbReference>
<reference evidence="2 3" key="1">
    <citation type="submission" date="2019-11" db="EMBL/GenBank/DDBJ databases">
        <title>Comparative genomics of hydrocarbon-degrading Desulfosarcina strains.</title>
        <authorList>
            <person name="Watanabe M."/>
            <person name="Kojima H."/>
            <person name="Fukui M."/>
        </authorList>
    </citation>
    <scope>NUCLEOTIDE SEQUENCE [LARGE SCALE GENOMIC DNA]</scope>
    <source>
        <strain evidence="2 3">PL12</strain>
    </source>
</reference>
<dbReference type="RefSeq" id="WP_155318467.1">
    <property type="nucleotide sequence ID" value="NZ_AP021874.1"/>
</dbReference>
<gene>
    <name evidence="2" type="ORF">DSCA_44550</name>
</gene>
<feature type="region of interest" description="Disordered" evidence="1">
    <location>
        <begin position="163"/>
        <end position="184"/>
    </location>
</feature>
<dbReference type="Proteomes" id="UP000427906">
    <property type="component" value="Chromosome"/>
</dbReference>
<evidence type="ECO:0000313" key="3">
    <source>
        <dbReference type="Proteomes" id="UP000427906"/>
    </source>
</evidence>
<dbReference type="KEGG" id="dalk:DSCA_44550"/>